<feature type="domain" description="CCHC-type" evidence="3">
    <location>
        <begin position="177"/>
        <end position="191"/>
    </location>
</feature>
<reference evidence="4" key="1">
    <citation type="journal article" date="2022" name="Int. J. Mol. Sci.">
        <title>Draft Genome of Tanacetum Coccineum: Genomic Comparison of Closely Related Tanacetum-Family Plants.</title>
        <authorList>
            <person name="Yamashiro T."/>
            <person name="Shiraishi A."/>
            <person name="Nakayama K."/>
            <person name="Satake H."/>
        </authorList>
    </citation>
    <scope>NUCLEOTIDE SEQUENCE</scope>
</reference>
<evidence type="ECO:0000256" key="1">
    <source>
        <dbReference type="PROSITE-ProRule" id="PRU00047"/>
    </source>
</evidence>
<dbReference type="GO" id="GO:0003964">
    <property type="term" value="F:RNA-directed DNA polymerase activity"/>
    <property type="evidence" value="ECO:0007669"/>
    <property type="project" value="UniProtKB-KW"/>
</dbReference>
<dbReference type="SUPFAM" id="SSF57756">
    <property type="entry name" value="Retrovirus zinc finger-like domains"/>
    <property type="match status" value="1"/>
</dbReference>
<dbReference type="Gene3D" id="4.10.60.10">
    <property type="entry name" value="Zinc finger, CCHC-type"/>
    <property type="match status" value="1"/>
</dbReference>
<dbReference type="Pfam" id="PF00098">
    <property type="entry name" value="zf-CCHC"/>
    <property type="match status" value="1"/>
</dbReference>
<dbReference type="InterPro" id="IPR036875">
    <property type="entry name" value="Znf_CCHC_sf"/>
</dbReference>
<protein>
    <submittedName>
        <fullName evidence="4">Reverse transcriptase domain-containing protein</fullName>
    </submittedName>
</protein>
<keyword evidence="4" id="KW-0695">RNA-directed DNA polymerase</keyword>
<name>A0ABQ5E0S1_9ASTR</name>
<proteinExistence type="predicted"/>
<comment type="caution">
    <text evidence="4">The sequence shown here is derived from an EMBL/GenBank/DDBJ whole genome shotgun (WGS) entry which is preliminary data.</text>
</comment>
<dbReference type="SMART" id="SM00343">
    <property type="entry name" value="ZnF_C2HC"/>
    <property type="match status" value="1"/>
</dbReference>
<feature type="compositionally biased region" description="Polar residues" evidence="2">
    <location>
        <begin position="122"/>
        <end position="136"/>
    </location>
</feature>
<dbReference type="EMBL" id="BQNB010015837">
    <property type="protein sequence ID" value="GJT44704.1"/>
    <property type="molecule type" value="Genomic_DNA"/>
</dbReference>
<keyword evidence="1" id="KW-0862">Zinc</keyword>
<keyword evidence="4" id="KW-0808">Transferase</keyword>
<evidence type="ECO:0000256" key="2">
    <source>
        <dbReference type="SAM" id="MobiDB-lite"/>
    </source>
</evidence>
<sequence>MYENTLRVVIAWLRFLGLEWYWLGEIKKLEIELWNLKVKGNDVGGYTQRFQELALMCTKFLSDETEKVDKYISGLPDNIHGNVMSARPKTLDDAIELANDLMDQKLRTYAERQAENKRKLDNNNQAQQQLPKKQNVAQAYVVGSGEKKPYGGSKPLCPRCNYHHDGDCAPNQRTITCYECGNQGHYRSDCPVLKNQGTEARGMVYDLGGGETDQET</sequence>
<reference evidence="4" key="2">
    <citation type="submission" date="2022-01" db="EMBL/GenBank/DDBJ databases">
        <authorList>
            <person name="Yamashiro T."/>
            <person name="Shiraishi A."/>
            <person name="Satake H."/>
            <person name="Nakayama K."/>
        </authorList>
    </citation>
    <scope>NUCLEOTIDE SEQUENCE</scope>
</reference>
<feature type="region of interest" description="Disordered" evidence="2">
    <location>
        <begin position="115"/>
        <end position="136"/>
    </location>
</feature>
<keyword evidence="1" id="KW-0863">Zinc-finger</keyword>
<keyword evidence="5" id="KW-1185">Reference proteome</keyword>
<keyword evidence="4" id="KW-0548">Nucleotidyltransferase</keyword>
<dbReference type="PROSITE" id="PS50158">
    <property type="entry name" value="ZF_CCHC"/>
    <property type="match status" value="1"/>
</dbReference>
<keyword evidence="1" id="KW-0479">Metal-binding</keyword>
<dbReference type="InterPro" id="IPR001878">
    <property type="entry name" value="Znf_CCHC"/>
</dbReference>
<accession>A0ABQ5E0S1</accession>
<evidence type="ECO:0000259" key="3">
    <source>
        <dbReference type="PROSITE" id="PS50158"/>
    </source>
</evidence>
<organism evidence="4 5">
    <name type="scientific">Tanacetum coccineum</name>
    <dbReference type="NCBI Taxonomy" id="301880"/>
    <lineage>
        <taxon>Eukaryota</taxon>
        <taxon>Viridiplantae</taxon>
        <taxon>Streptophyta</taxon>
        <taxon>Embryophyta</taxon>
        <taxon>Tracheophyta</taxon>
        <taxon>Spermatophyta</taxon>
        <taxon>Magnoliopsida</taxon>
        <taxon>eudicotyledons</taxon>
        <taxon>Gunneridae</taxon>
        <taxon>Pentapetalae</taxon>
        <taxon>asterids</taxon>
        <taxon>campanulids</taxon>
        <taxon>Asterales</taxon>
        <taxon>Asteraceae</taxon>
        <taxon>Asteroideae</taxon>
        <taxon>Anthemideae</taxon>
        <taxon>Anthemidinae</taxon>
        <taxon>Tanacetum</taxon>
    </lineage>
</organism>
<gene>
    <name evidence="4" type="ORF">Tco_0953419</name>
</gene>
<dbReference type="Proteomes" id="UP001151760">
    <property type="component" value="Unassembled WGS sequence"/>
</dbReference>
<evidence type="ECO:0000313" key="5">
    <source>
        <dbReference type="Proteomes" id="UP001151760"/>
    </source>
</evidence>
<evidence type="ECO:0000313" key="4">
    <source>
        <dbReference type="EMBL" id="GJT44704.1"/>
    </source>
</evidence>